<evidence type="ECO:0000313" key="3">
    <source>
        <dbReference type="Proteomes" id="UP000315540"/>
    </source>
</evidence>
<reference evidence="2 3" key="1">
    <citation type="submission" date="2019-06" db="EMBL/GenBank/DDBJ databases">
        <authorList>
            <person name="Meng X."/>
        </authorList>
    </citation>
    <scope>NUCLEOTIDE SEQUENCE [LARGE SCALE GENOMIC DNA]</scope>
    <source>
        <strain evidence="2 3">M625</strain>
    </source>
</reference>
<sequence>MIDIKSKSDIIIPFGKIGDENWLDKTKYIITEFADNWGNELSKSISVEQLSELEKRLGTTLPDSLKLFYQKFGIANIGEQLQNFTEIGWIKDIWKDQPEYGPDFSDEDKKYLPFLVSFSDYLGNGNMFCFHCETKEIYYFDHDTQPFLTKLFDDASDYIKGCLISCQIDLFNQEIGQEKVEEWCEEILDEMFGEDIIEKWKY</sequence>
<evidence type="ECO:0000313" key="2">
    <source>
        <dbReference type="EMBL" id="TPN86298.1"/>
    </source>
</evidence>
<name>A0A504JEY7_9FLAO</name>
<dbReference type="InterPro" id="IPR037883">
    <property type="entry name" value="Knr4/Smi1-like_sf"/>
</dbReference>
<dbReference type="Gene3D" id="3.40.1580.10">
    <property type="entry name" value="SMI1/KNR4-like"/>
    <property type="match status" value="1"/>
</dbReference>
<comment type="caution">
    <text evidence="2">The sequence shown here is derived from an EMBL/GenBank/DDBJ whole genome shotgun (WGS) entry which is preliminary data.</text>
</comment>
<gene>
    <name evidence="2" type="ORF">FHK87_13610</name>
</gene>
<dbReference type="AlphaFoldDB" id="A0A504JEY7"/>
<dbReference type="Proteomes" id="UP000315540">
    <property type="component" value="Unassembled WGS sequence"/>
</dbReference>
<dbReference type="InterPro" id="IPR018958">
    <property type="entry name" value="Knr4/Smi1-like_dom"/>
</dbReference>
<keyword evidence="3" id="KW-1185">Reference proteome</keyword>
<dbReference type="RefSeq" id="WP_140593855.1">
    <property type="nucleotide sequence ID" value="NZ_VFWZ01000003.1"/>
</dbReference>
<proteinExistence type="predicted"/>
<dbReference type="SUPFAM" id="SSF160631">
    <property type="entry name" value="SMI1/KNR4-like"/>
    <property type="match status" value="1"/>
</dbReference>
<accession>A0A504JEY7</accession>
<organism evidence="2 3">
    <name type="scientific">Aquimarina algicola</name>
    <dbReference type="NCBI Taxonomy" id="2589995"/>
    <lineage>
        <taxon>Bacteria</taxon>
        <taxon>Pseudomonadati</taxon>
        <taxon>Bacteroidota</taxon>
        <taxon>Flavobacteriia</taxon>
        <taxon>Flavobacteriales</taxon>
        <taxon>Flavobacteriaceae</taxon>
        <taxon>Aquimarina</taxon>
    </lineage>
</organism>
<protein>
    <submittedName>
        <fullName evidence="2">SMI1/KNR4 family protein</fullName>
    </submittedName>
</protein>
<evidence type="ECO:0000259" key="1">
    <source>
        <dbReference type="SMART" id="SM00860"/>
    </source>
</evidence>
<dbReference type="EMBL" id="VFWZ01000003">
    <property type="protein sequence ID" value="TPN86298.1"/>
    <property type="molecule type" value="Genomic_DNA"/>
</dbReference>
<dbReference type="SMART" id="SM00860">
    <property type="entry name" value="SMI1_KNR4"/>
    <property type="match status" value="1"/>
</dbReference>
<dbReference type="OrthoDB" id="1151201at2"/>
<feature type="domain" description="Knr4/Smi1-like" evidence="1">
    <location>
        <begin position="44"/>
        <end position="154"/>
    </location>
</feature>
<dbReference type="Pfam" id="PF09346">
    <property type="entry name" value="SMI1_KNR4"/>
    <property type="match status" value="1"/>
</dbReference>